<dbReference type="EMBL" id="MU795461">
    <property type="protein sequence ID" value="KAJ3806186.1"/>
    <property type="molecule type" value="Genomic_DNA"/>
</dbReference>
<evidence type="ECO:0000313" key="2">
    <source>
        <dbReference type="Proteomes" id="UP001163835"/>
    </source>
</evidence>
<organism evidence="1 2">
    <name type="scientific">Lentinula aff. lateritia</name>
    <dbReference type="NCBI Taxonomy" id="2804960"/>
    <lineage>
        <taxon>Eukaryota</taxon>
        <taxon>Fungi</taxon>
        <taxon>Dikarya</taxon>
        <taxon>Basidiomycota</taxon>
        <taxon>Agaricomycotina</taxon>
        <taxon>Agaricomycetes</taxon>
        <taxon>Agaricomycetidae</taxon>
        <taxon>Agaricales</taxon>
        <taxon>Marasmiineae</taxon>
        <taxon>Omphalotaceae</taxon>
        <taxon>Lentinula</taxon>
    </lineage>
</organism>
<evidence type="ECO:0000313" key="1">
    <source>
        <dbReference type="EMBL" id="KAJ3806186.1"/>
    </source>
</evidence>
<accession>A0ACC1TN94</accession>
<protein>
    <submittedName>
        <fullName evidence="1">Uncharacterized protein</fullName>
    </submittedName>
</protein>
<keyword evidence="2" id="KW-1185">Reference proteome</keyword>
<reference evidence="1" key="1">
    <citation type="submission" date="2022-09" db="EMBL/GenBank/DDBJ databases">
        <title>A Global Phylogenomic Analysis of the Shiitake Genus Lentinula.</title>
        <authorList>
            <consortium name="DOE Joint Genome Institute"/>
            <person name="Sierra-Patev S."/>
            <person name="Min B."/>
            <person name="Naranjo-Ortiz M."/>
            <person name="Looney B."/>
            <person name="Konkel Z."/>
            <person name="Slot J.C."/>
            <person name="Sakamoto Y."/>
            <person name="Steenwyk J.L."/>
            <person name="Rokas A."/>
            <person name="Carro J."/>
            <person name="Camarero S."/>
            <person name="Ferreira P."/>
            <person name="Molpeceres G."/>
            <person name="Ruiz-Duenas F.J."/>
            <person name="Serrano A."/>
            <person name="Henrissat B."/>
            <person name="Drula E."/>
            <person name="Hughes K.W."/>
            <person name="Mata J.L."/>
            <person name="Ishikawa N.K."/>
            <person name="Vargas-Isla R."/>
            <person name="Ushijima S."/>
            <person name="Smith C.A."/>
            <person name="Ahrendt S."/>
            <person name="Andreopoulos W."/>
            <person name="He G."/>
            <person name="Labutti K."/>
            <person name="Lipzen A."/>
            <person name="Ng V."/>
            <person name="Riley R."/>
            <person name="Sandor L."/>
            <person name="Barry K."/>
            <person name="Martinez A.T."/>
            <person name="Xiao Y."/>
            <person name="Gibbons J.G."/>
            <person name="Terashima K."/>
            <person name="Grigoriev I.V."/>
            <person name="Hibbett D.S."/>
        </authorList>
    </citation>
    <scope>NUCLEOTIDE SEQUENCE</scope>
    <source>
        <strain evidence="1">TMI1499</strain>
    </source>
</reference>
<proteinExistence type="predicted"/>
<comment type="caution">
    <text evidence="1">The sequence shown here is derived from an EMBL/GenBank/DDBJ whole genome shotgun (WGS) entry which is preliminary data.</text>
</comment>
<name>A0ACC1TN94_9AGAR</name>
<gene>
    <name evidence="1" type="ORF">F5876DRAFT_50502</name>
</gene>
<dbReference type="Proteomes" id="UP001163835">
    <property type="component" value="Unassembled WGS sequence"/>
</dbReference>
<sequence>MSKKFTLTLLVYLVVIFAVSSLVEANGFEPIHRRDHENLKRLIKKRAATSSPVEGVGSEPSVTETAAGTTLSTSSAASSQASTTSAASAPASSSASSSASSTTSSFQSSVSSSSASTSSSVSSSALSSSTSSTSSSSVSSSSSATSPTTTATSTSNTPQVTQAPTATEDTEPITSVISGVLVTLTESVAASSTASSSSSVSGDISSSDGKKAGITVVIVIASCVGGVAILWTIFRKWKLGRSSKFDQRLQPINWQPTTEDGIDSGIPIHRRRASDTSSFHSGVHSGPSDMGHRSSENGHSTYGAADLPPLPSHDFTVGPSHHLTPVGGYADLARGPSPQPQMQENLTRGPSINRNYDHNVPLHHQTGYGAPGGF</sequence>